<dbReference type="SUPFAM" id="SSF48065">
    <property type="entry name" value="DBL homology domain (DH-domain)"/>
    <property type="match status" value="1"/>
</dbReference>
<protein>
    <recommendedName>
        <fullName evidence="2">DH domain-containing protein</fullName>
    </recommendedName>
</protein>
<feature type="compositionally biased region" description="Low complexity" evidence="1">
    <location>
        <begin position="1021"/>
        <end position="1041"/>
    </location>
</feature>
<feature type="region of interest" description="Disordered" evidence="1">
    <location>
        <begin position="1"/>
        <end position="24"/>
    </location>
</feature>
<dbReference type="PROSITE" id="PS50010">
    <property type="entry name" value="DH_2"/>
    <property type="match status" value="1"/>
</dbReference>
<dbReference type="Gene3D" id="2.30.29.30">
    <property type="entry name" value="Pleckstrin-homology domain (PH domain)/Phosphotyrosine-binding domain (PTB)"/>
    <property type="match status" value="1"/>
</dbReference>
<dbReference type="InterPro" id="IPR035899">
    <property type="entry name" value="DBL_dom_sf"/>
</dbReference>
<dbReference type="Gene3D" id="1.20.900.10">
    <property type="entry name" value="Dbl homology (DH) domain"/>
    <property type="match status" value="1"/>
</dbReference>
<feature type="region of interest" description="Disordered" evidence="1">
    <location>
        <begin position="816"/>
        <end position="838"/>
    </location>
</feature>
<dbReference type="InterPro" id="IPR011993">
    <property type="entry name" value="PH-like_dom_sf"/>
</dbReference>
<feature type="region of interest" description="Disordered" evidence="1">
    <location>
        <begin position="1019"/>
        <end position="1044"/>
    </location>
</feature>
<feature type="region of interest" description="Disordered" evidence="1">
    <location>
        <begin position="1091"/>
        <end position="1111"/>
    </location>
</feature>
<dbReference type="SUPFAM" id="SSF50729">
    <property type="entry name" value="PH domain-like"/>
    <property type="match status" value="1"/>
</dbReference>
<dbReference type="InterPro" id="IPR000219">
    <property type="entry name" value="DH_dom"/>
</dbReference>
<gene>
    <name evidence="3" type="ORF">Agabi119p4_4309</name>
</gene>
<dbReference type="InterPro" id="IPR051092">
    <property type="entry name" value="FYVE_RhoGEF_PH"/>
</dbReference>
<feature type="region of interest" description="Disordered" evidence="1">
    <location>
        <begin position="972"/>
        <end position="996"/>
    </location>
</feature>
<dbReference type="AlphaFoldDB" id="A0A8H7F329"/>
<evidence type="ECO:0000313" key="3">
    <source>
        <dbReference type="EMBL" id="KAF7775916.1"/>
    </source>
</evidence>
<evidence type="ECO:0000259" key="2">
    <source>
        <dbReference type="PROSITE" id="PS50010"/>
    </source>
</evidence>
<dbReference type="GO" id="GO:0005085">
    <property type="term" value="F:guanyl-nucleotide exchange factor activity"/>
    <property type="evidence" value="ECO:0007669"/>
    <property type="project" value="InterPro"/>
</dbReference>
<dbReference type="Pfam" id="PF00621">
    <property type="entry name" value="RhoGEF"/>
    <property type="match status" value="2"/>
</dbReference>
<name>A0A8H7F329_AGABI</name>
<proteinExistence type="predicted"/>
<dbReference type="Proteomes" id="UP000629468">
    <property type="component" value="Unassembled WGS sequence"/>
</dbReference>
<organism evidence="3 4">
    <name type="scientific">Agaricus bisporus var. burnettii</name>
    <dbReference type="NCBI Taxonomy" id="192524"/>
    <lineage>
        <taxon>Eukaryota</taxon>
        <taxon>Fungi</taxon>
        <taxon>Dikarya</taxon>
        <taxon>Basidiomycota</taxon>
        <taxon>Agaricomycotina</taxon>
        <taxon>Agaricomycetes</taxon>
        <taxon>Agaricomycetidae</taxon>
        <taxon>Agaricales</taxon>
        <taxon>Agaricineae</taxon>
        <taxon>Agaricaceae</taxon>
        <taxon>Agaricus</taxon>
    </lineage>
</organism>
<feature type="compositionally biased region" description="Polar residues" evidence="1">
    <location>
        <begin position="820"/>
        <end position="835"/>
    </location>
</feature>
<dbReference type="EMBL" id="JABXXO010000006">
    <property type="protein sequence ID" value="KAF7775916.1"/>
    <property type="molecule type" value="Genomic_DNA"/>
</dbReference>
<reference evidence="3 4" key="1">
    <citation type="journal article" name="Sci. Rep.">
        <title>Telomere-to-telomere assembled and centromere annotated genomes of the two main subspecies of the button mushroom Agaricus bisporus reveal especially polymorphic chromosome ends.</title>
        <authorList>
            <person name="Sonnenberg A.S.M."/>
            <person name="Sedaghat-Telgerd N."/>
            <person name="Lavrijssen B."/>
            <person name="Ohm R.A."/>
            <person name="Hendrickx P.M."/>
            <person name="Scholtmeijer K."/>
            <person name="Baars J.J.P."/>
            <person name="van Peer A."/>
        </authorList>
    </citation>
    <scope>NUCLEOTIDE SEQUENCE [LARGE SCALE GENOMIC DNA]</scope>
    <source>
        <strain evidence="3 4">H119_p4</strain>
    </source>
</reference>
<sequence>MACGPTDYPDTLQDEADRVPGFGRPERHGSVDLSKFVKRAAGIFYFPTFLPSYLTFSPLPSFFLPFLSRLVKRLETHFGGISIAPSLTTFSPFGHGSSASTTLLFCSSNGTHFVYRLHKPSPSNSQRPARFNSSLPSTKLVSPPLPTIPASPICNTIPTSNESCQSPVDFAPGHNDRSIPAQKATLDKDTTPPGSHMSLHMLLEAPIWISTPPTPPPSASFPATAPLHAASTCALKRCLSSPTTSSRLRITSDPALNFDISRLPRQSDNTCIEEQPESPFRPPSEFSGSTYASSLMDLSPANSGDTHYSNTDIRTEDLKDVVRILHALRELLATELDYVRDLRILSVYIQRLSMFEIRASAFARASATFATGPWINAHAGQTPTQVDPMIPSAPSPSTKSVFTETEVDVLSRNLEDILLAHEEFLSTLQELLLPLGCSNVTGPYQFESEDVSILISVLKNVSRTFIAEASKFDVYQTFCAGHPEALNLIRRAMSQHSSEWESFEQRCSVIISRPSKMENSSPVSAPSPYKPSLAGEMIEQKRRRTTSLTCSGSKPTSRSAKEGYRVFDKSPSRLMFVDYLIKPVQRICKYPLLLEQLKPRALLLGSDDVVFIIENAIQIMRSVATSVDEAHRRREAVTKSSLIMSRFTLPSASPLLSPTSDPAAAQQLPIYTLTPSFLSSLGPCLLAGSLDVLYYSPYNSIEDFPSLTAKYLGVFLYSGGYIILAKIHKGKKYEPRHWFSLADFDIAGGEREEAMLPCSFRLSSKSIHFELAAACQREKKIWVQSVRDSVKQQRAWVNTPLPSYNTIRRLRQPADATEEFNPTTSGGSDVESSATAARGEFRRRKLTLKKSDIAALQDHFRPPNRRSSTTSLKSIFATLNYDSNSIYINRSMISGRLQVDHGLQDVASPVCLSARLYASLQDEELFPQPSQDSREWSGFSRSNSAISVAGLARNRLSKQESLRIPRRKAPSYDHVVISPSHTDGNRPHDFPSLPDLIDPHSAKMTLPLSASSTYLPSTRCSASAAPTDCSSSSSRPSSPLSLGRRNSRFSLRNVKDFLHINGSQSAAFSPDRLHPENLDAGYSPTLMSRWKRGTVRRRSRSAPPDEDLVST</sequence>
<dbReference type="PANTHER" id="PTHR12673">
    <property type="entry name" value="FACIOGENITAL DYSPLASIA PROTEIN"/>
    <property type="match status" value="1"/>
</dbReference>
<evidence type="ECO:0000256" key="1">
    <source>
        <dbReference type="SAM" id="MobiDB-lite"/>
    </source>
</evidence>
<feature type="domain" description="DH" evidence="2">
    <location>
        <begin position="323"/>
        <end position="630"/>
    </location>
</feature>
<dbReference type="SMART" id="SM00325">
    <property type="entry name" value="RhoGEF"/>
    <property type="match status" value="1"/>
</dbReference>
<feature type="compositionally biased region" description="Basic residues" evidence="1">
    <location>
        <begin position="1091"/>
        <end position="1100"/>
    </location>
</feature>
<dbReference type="PANTHER" id="PTHR12673:SF270">
    <property type="entry name" value="FYVE-TYPE DOMAIN-CONTAINING PROTEIN"/>
    <property type="match status" value="1"/>
</dbReference>
<comment type="caution">
    <text evidence="3">The sequence shown here is derived from an EMBL/GenBank/DDBJ whole genome shotgun (WGS) entry which is preliminary data.</text>
</comment>
<feature type="region of interest" description="Disordered" evidence="1">
    <location>
        <begin position="266"/>
        <end position="286"/>
    </location>
</feature>
<dbReference type="GO" id="GO:0005737">
    <property type="term" value="C:cytoplasm"/>
    <property type="evidence" value="ECO:0007669"/>
    <property type="project" value="TreeGrafter"/>
</dbReference>
<feature type="compositionally biased region" description="Polar residues" evidence="1">
    <location>
        <begin position="546"/>
        <end position="558"/>
    </location>
</feature>
<feature type="region of interest" description="Disordered" evidence="1">
    <location>
        <begin position="541"/>
        <end position="562"/>
    </location>
</feature>
<evidence type="ECO:0000313" key="4">
    <source>
        <dbReference type="Proteomes" id="UP000629468"/>
    </source>
</evidence>
<accession>A0A8H7F329</accession>